<keyword evidence="2" id="KW-1185">Reference proteome</keyword>
<evidence type="ECO:0008006" key="3">
    <source>
        <dbReference type="Google" id="ProtNLM"/>
    </source>
</evidence>
<evidence type="ECO:0000313" key="2">
    <source>
        <dbReference type="Proteomes" id="UP001055102"/>
    </source>
</evidence>
<organism evidence="1 2">
    <name type="scientific">Methylobacterium jeotgali</name>
    <dbReference type="NCBI Taxonomy" id="381630"/>
    <lineage>
        <taxon>Bacteria</taxon>
        <taxon>Pseudomonadati</taxon>
        <taxon>Pseudomonadota</taxon>
        <taxon>Alphaproteobacteria</taxon>
        <taxon>Hyphomicrobiales</taxon>
        <taxon>Methylobacteriaceae</taxon>
        <taxon>Methylobacterium</taxon>
    </lineage>
</organism>
<dbReference type="InterPro" id="IPR054496">
    <property type="entry name" value="E217_GP41"/>
</dbReference>
<dbReference type="Pfam" id="PF22759">
    <property type="entry name" value="E217_GP41"/>
    <property type="match status" value="1"/>
</dbReference>
<comment type="caution">
    <text evidence="1">The sequence shown here is derived from an EMBL/GenBank/DDBJ whole genome shotgun (WGS) entry which is preliminary data.</text>
</comment>
<dbReference type="RefSeq" id="WP_238278484.1">
    <property type="nucleotide sequence ID" value="NZ_BPQR01000084.1"/>
</dbReference>
<evidence type="ECO:0000313" key="1">
    <source>
        <dbReference type="EMBL" id="GJE08623.1"/>
    </source>
</evidence>
<reference evidence="1" key="2">
    <citation type="submission" date="2021-08" db="EMBL/GenBank/DDBJ databases">
        <authorList>
            <person name="Tani A."/>
            <person name="Ola A."/>
            <person name="Ogura Y."/>
            <person name="Katsura K."/>
            <person name="Hayashi T."/>
        </authorList>
    </citation>
    <scope>NUCLEOTIDE SEQUENCE</scope>
    <source>
        <strain evidence="1">LMG 23639</strain>
    </source>
</reference>
<reference evidence="1" key="1">
    <citation type="journal article" date="2021" name="Front. Microbiol.">
        <title>Comprehensive Comparative Genomics and Phenotyping of Methylobacterium Species.</title>
        <authorList>
            <person name="Alessa O."/>
            <person name="Ogura Y."/>
            <person name="Fujitani Y."/>
            <person name="Takami H."/>
            <person name="Hayashi T."/>
            <person name="Sahin N."/>
            <person name="Tani A."/>
        </authorList>
    </citation>
    <scope>NUCLEOTIDE SEQUENCE</scope>
    <source>
        <strain evidence="1">LMG 23639</strain>
    </source>
</reference>
<accession>A0ABQ4T1J8</accession>
<proteinExistence type="predicted"/>
<dbReference type="Proteomes" id="UP001055102">
    <property type="component" value="Unassembled WGS sequence"/>
</dbReference>
<gene>
    <name evidence="1" type="ORF">AOPFMNJM_3966</name>
</gene>
<dbReference type="EMBL" id="BPQR01000084">
    <property type="protein sequence ID" value="GJE08623.1"/>
    <property type="molecule type" value="Genomic_DNA"/>
</dbReference>
<name>A0ABQ4T1J8_9HYPH</name>
<dbReference type="NCBIfam" id="NF047561">
    <property type="entry name" value="orf58_phage_fam"/>
    <property type="match status" value="1"/>
</dbReference>
<sequence length="313" mass="34110">MSEQYLRVCRVTIEGGGKALDASQMRIRFDVHQRDSSTPHHVNIYIYNLSKTTAQAIRKEYRSVTLEAGYESGAGVIFKGEIVQVRILRENVTDTVVHILATSAQRARNFATVNKSLASGHTYRDRIVAAAKALGEFGVTVGHIDDLGPKKFPRGFACFGMARDLLREVCFATGSSWHITNGRLNVVKNDSALPGSVIELNSDTGMIGLPEQTLDGVVVRCLLNYRILPAQKIRISEGSIQQAAFSPAYAGALNNELLQNQLGLAADGIYKALLVEHNGDTRGPNWYTEIVCVKADGGASPSLYARGITEEQT</sequence>
<protein>
    <recommendedName>
        <fullName evidence="3">Bacteriophage protein</fullName>
    </recommendedName>
</protein>